<evidence type="ECO:0000256" key="4">
    <source>
        <dbReference type="SAM" id="MobiDB-lite"/>
    </source>
</evidence>
<evidence type="ECO:0000259" key="5">
    <source>
        <dbReference type="Pfam" id="PF01555"/>
    </source>
</evidence>
<evidence type="ECO:0000313" key="6">
    <source>
        <dbReference type="EMBL" id="MBV7674229.1"/>
    </source>
</evidence>
<keyword evidence="1" id="KW-0489">Methyltransferase</keyword>
<organism evidence="6 7">
    <name type="scientific">Streptomyces halstedii</name>
    <dbReference type="NCBI Taxonomy" id="1944"/>
    <lineage>
        <taxon>Bacteria</taxon>
        <taxon>Bacillati</taxon>
        <taxon>Actinomycetota</taxon>
        <taxon>Actinomycetes</taxon>
        <taxon>Kitasatosporales</taxon>
        <taxon>Streptomycetaceae</taxon>
        <taxon>Streptomyces</taxon>
    </lineage>
</organism>
<name>A0ABS6U1Z9_STRHA</name>
<accession>A0ABS6U1Z9</accession>
<dbReference type="SUPFAM" id="SSF53335">
    <property type="entry name" value="S-adenosyl-L-methionine-dependent methyltransferases"/>
    <property type="match status" value="1"/>
</dbReference>
<keyword evidence="7" id="KW-1185">Reference proteome</keyword>
<protein>
    <recommendedName>
        <fullName evidence="3">Methyltransferase</fullName>
        <ecNumber evidence="3">2.1.1.-</ecNumber>
    </recommendedName>
</protein>
<keyword evidence="2" id="KW-0808">Transferase</keyword>
<evidence type="ECO:0000256" key="1">
    <source>
        <dbReference type="ARBA" id="ARBA00022603"/>
    </source>
</evidence>
<dbReference type="RefSeq" id="WP_372454150.1">
    <property type="nucleotide sequence ID" value="NZ_JAHUVW010000004.1"/>
</dbReference>
<dbReference type="Gene3D" id="3.40.50.150">
    <property type="entry name" value="Vaccinia Virus protein VP39"/>
    <property type="match status" value="1"/>
</dbReference>
<evidence type="ECO:0000256" key="3">
    <source>
        <dbReference type="RuleBase" id="RU362026"/>
    </source>
</evidence>
<dbReference type="InterPro" id="IPR001091">
    <property type="entry name" value="RM_Methyltransferase"/>
</dbReference>
<feature type="compositionally biased region" description="Low complexity" evidence="4">
    <location>
        <begin position="133"/>
        <end position="157"/>
    </location>
</feature>
<evidence type="ECO:0000256" key="2">
    <source>
        <dbReference type="ARBA" id="ARBA00022679"/>
    </source>
</evidence>
<sequence>MELAEASGLTPEHLAAIRATGISDAGKALRTQDGAGRNSEQVQLLAKQAKAALGGYFREFLMGARVTVGWTGCGHAAMRAGRVLDPFSGTGTTGVAARELGRSYIGADLEIAGHTIARHRTDASVSTVPSTRSAPAGSTCSTSAAAGAGPSTARARR</sequence>
<feature type="domain" description="DNA methylase N-4/N-6" evidence="5">
    <location>
        <begin position="83"/>
        <end position="114"/>
    </location>
</feature>
<dbReference type="EMBL" id="JAHUVW010000004">
    <property type="protein sequence ID" value="MBV7674229.1"/>
    <property type="molecule type" value="Genomic_DNA"/>
</dbReference>
<reference evidence="6 7" key="1">
    <citation type="submission" date="2021-07" db="EMBL/GenBank/DDBJ databases">
        <title>Sequencing Streptomyces halstedii LGO-A4 genome an citrus endophytic actinomycete.</title>
        <authorList>
            <person name="Samborskyy M."/>
            <person name="Scott N."/>
            <person name="Deglau R."/>
            <person name="Dickens S."/>
            <person name="Oliveira L.G."/>
        </authorList>
    </citation>
    <scope>NUCLEOTIDE SEQUENCE [LARGE SCALE GENOMIC DNA]</scope>
    <source>
        <strain evidence="6 7">LGO-A4</strain>
    </source>
</reference>
<comment type="similarity">
    <text evidence="3">Belongs to the N(4)/N(6)-methyltransferase family.</text>
</comment>
<feature type="compositionally biased region" description="Polar residues" evidence="4">
    <location>
        <begin position="123"/>
        <end position="132"/>
    </location>
</feature>
<dbReference type="EC" id="2.1.1.-" evidence="3"/>
<gene>
    <name evidence="6" type="ORF">STHAL_32800</name>
</gene>
<feature type="region of interest" description="Disordered" evidence="4">
    <location>
        <begin position="122"/>
        <end position="157"/>
    </location>
</feature>
<dbReference type="Pfam" id="PF01555">
    <property type="entry name" value="N6_N4_Mtase"/>
    <property type="match status" value="1"/>
</dbReference>
<dbReference type="InterPro" id="IPR029063">
    <property type="entry name" value="SAM-dependent_MTases_sf"/>
</dbReference>
<evidence type="ECO:0000313" key="7">
    <source>
        <dbReference type="Proteomes" id="UP000735541"/>
    </source>
</evidence>
<dbReference type="Proteomes" id="UP000735541">
    <property type="component" value="Unassembled WGS sequence"/>
</dbReference>
<dbReference type="InterPro" id="IPR002941">
    <property type="entry name" value="DNA_methylase_N4/N6"/>
</dbReference>
<comment type="caution">
    <text evidence="6">The sequence shown here is derived from an EMBL/GenBank/DDBJ whole genome shotgun (WGS) entry which is preliminary data.</text>
</comment>
<proteinExistence type="inferred from homology"/>
<dbReference type="PRINTS" id="PR00508">
    <property type="entry name" value="S21N4MTFRASE"/>
</dbReference>